<organism evidence="1 2">
    <name type="scientific">Prunus yedoensis var. nudiflora</name>
    <dbReference type="NCBI Taxonomy" id="2094558"/>
    <lineage>
        <taxon>Eukaryota</taxon>
        <taxon>Viridiplantae</taxon>
        <taxon>Streptophyta</taxon>
        <taxon>Embryophyta</taxon>
        <taxon>Tracheophyta</taxon>
        <taxon>Spermatophyta</taxon>
        <taxon>Magnoliopsida</taxon>
        <taxon>eudicotyledons</taxon>
        <taxon>Gunneridae</taxon>
        <taxon>Pentapetalae</taxon>
        <taxon>rosids</taxon>
        <taxon>fabids</taxon>
        <taxon>Rosales</taxon>
        <taxon>Rosaceae</taxon>
        <taxon>Amygdaloideae</taxon>
        <taxon>Amygdaleae</taxon>
        <taxon>Prunus</taxon>
    </lineage>
</organism>
<protein>
    <submittedName>
        <fullName evidence="1">Uncharacterized protein</fullName>
    </submittedName>
</protein>
<gene>
    <name evidence="1" type="ORF">Pyn_16693</name>
</gene>
<proteinExistence type="predicted"/>
<dbReference type="Proteomes" id="UP000250321">
    <property type="component" value="Unassembled WGS sequence"/>
</dbReference>
<reference evidence="1 2" key="1">
    <citation type="submission" date="2018-02" db="EMBL/GenBank/DDBJ databases">
        <title>Draft genome of wild Prunus yedoensis var. nudiflora.</title>
        <authorList>
            <person name="Baek S."/>
            <person name="Kim J.-H."/>
            <person name="Choi K."/>
            <person name="Kim G.-B."/>
            <person name="Cho A."/>
            <person name="Jang H."/>
            <person name="Shin C.-H."/>
            <person name="Yu H.-J."/>
            <person name="Mun J.-H."/>
        </authorList>
    </citation>
    <scope>NUCLEOTIDE SEQUENCE [LARGE SCALE GENOMIC DNA]</scope>
    <source>
        <strain evidence="2">cv. Jeju island</strain>
        <tissue evidence="1">Leaf</tissue>
    </source>
</reference>
<accession>A0A314Y2V2</accession>
<comment type="caution">
    <text evidence="1">The sequence shown here is derived from an EMBL/GenBank/DDBJ whole genome shotgun (WGS) entry which is preliminary data.</text>
</comment>
<name>A0A314Y2V2_PRUYE</name>
<dbReference type="EMBL" id="PJQY01001481">
    <property type="protein sequence ID" value="PQQ02265.1"/>
    <property type="molecule type" value="Genomic_DNA"/>
</dbReference>
<evidence type="ECO:0000313" key="2">
    <source>
        <dbReference type="Proteomes" id="UP000250321"/>
    </source>
</evidence>
<dbReference type="AlphaFoldDB" id="A0A314Y2V2"/>
<keyword evidence="2" id="KW-1185">Reference proteome</keyword>
<dbReference type="OrthoDB" id="446074at2759"/>
<evidence type="ECO:0000313" key="1">
    <source>
        <dbReference type="EMBL" id="PQQ02265.1"/>
    </source>
</evidence>
<sequence length="80" mass="8663">MIELKNLQKIGNREEVKRLTLSLNQSHPHHHDPGKVKQIVGSTLSDSKESGSALVDLSRAAAIEALHAYAGGSMVAFLFL</sequence>